<feature type="region of interest" description="Disordered" evidence="3">
    <location>
        <begin position="385"/>
        <end position="414"/>
    </location>
</feature>
<dbReference type="InterPro" id="IPR056604">
    <property type="entry name" value="GBF1-like_TPR"/>
</dbReference>
<dbReference type="PANTHER" id="PTHR10663:SF388">
    <property type="entry name" value="GOLGI-SPECIFIC BREFELDIN A-RESISTANCE GUANINE NUCLEOTIDE EXCHANGE FACTOR 1"/>
    <property type="match status" value="1"/>
</dbReference>
<dbReference type="SUPFAM" id="SSF48425">
    <property type="entry name" value="Sec7 domain"/>
    <property type="match status" value="1"/>
</dbReference>
<evidence type="ECO:0000313" key="5">
    <source>
        <dbReference type="EMBL" id="CAL8141323.1"/>
    </source>
</evidence>
<feature type="compositionally biased region" description="Low complexity" evidence="3">
    <location>
        <begin position="1727"/>
        <end position="1743"/>
    </location>
</feature>
<keyword evidence="1" id="KW-0813">Transport</keyword>
<gene>
    <name evidence="5" type="ORF">ODALV1_LOCUS28667</name>
</gene>
<keyword evidence="2" id="KW-0653">Protein transport</keyword>
<feature type="region of interest" description="Disordered" evidence="3">
    <location>
        <begin position="1447"/>
        <end position="1487"/>
    </location>
</feature>
<dbReference type="InterPro" id="IPR032691">
    <property type="entry name" value="Mon2/Sec7/BIG1-like_HUS"/>
</dbReference>
<organism evidence="5 6">
    <name type="scientific">Orchesella dallaii</name>
    <dbReference type="NCBI Taxonomy" id="48710"/>
    <lineage>
        <taxon>Eukaryota</taxon>
        <taxon>Metazoa</taxon>
        <taxon>Ecdysozoa</taxon>
        <taxon>Arthropoda</taxon>
        <taxon>Hexapoda</taxon>
        <taxon>Collembola</taxon>
        <taxon>Entomobryomorpha</taxon>
        <taxon>Entomobryoidea</taxon>
        <taxon>Orchesellidae</taxon>
        <taxon>Orchesellinae</taxon>
        <taxon>Orchesella</taxon>
    </lineage>
</organism>
<evidence type="ECO:0000259" key="4">
    <source>
        <dbReference type="PROSITE" id="PS50190"/>
    </source>
</evidence>
<dbReference type="CDD" id="cd00171">
    <property type="entry name" value="Sec7"/>
    <property type="match status" value="1"/>
</dbReference>
<dbReference type="SMART" id="SM00222">
    <property type="entry name" value="Sec7"/>
    <property type="match status" value="1"/>
</dbReference>
<accession>A0ABP1S1N7</accession>
<dbReference type="Pfam" id="PF12783">
    <property type="entry name" value="Sec7-like_HUS"/>
    <property type="match status" value="1"/>
</dbReference>
<feature type="compositionally biased region" description="Low complexity" evidence="3">
    <location>
        <begin position="1363"/>
        <end position="1379"/>
    </location>
</feature>
<dbReference type="PROSITE" id="PS50190">
    <property type="entry name" value="SEC7"/>
    <property type="match status" value="1"/>
</dbReference>
<feature type="region of interest" description="Disordered" evidence="3">
    <location>
        <begin position="262"/>
        <end position="286"/>
    </location>
</feature>
<evidence type="ECO:0000256" key="3">
    <source>
        <dbReference type="SAM" id="MobiDB-lite"/>
    </source>
</evidence>
<evidence type="ECO:0000313" key="6">
    <source>
        <dbReference type="Proteomes" id="UP001642540"/>
    </source>
</evidence>
<feature type="compositionally biased region" description="Basic and acidic residues" evidence="3">
    <location>
        <begin position="401"/>
        <end position="412"/>
    </location>
</feature>
<keyword evidence="6" id="KW-1185">Reference proteome</keyword>
<feature type="region of interest" description="Disordered" evidence="3">
    <location>
        <begin position="1727"/>
        <end position="1800"/>
    </location>
</feature>
<feature type="region of interest" description="Disordered" evidence="3">
    <location>
        <begin position="1"/>
        <end position="35"/>
    </location>
</feature>
<feature type="compositionally biased region" description="Low complexity" evidence="3">
    <location>
        <begin position="1770"/>
        <end position="1791"/>
    </location>
</feature>
<dbReference type="SUPFAM" id="SSF48371">
    <property type="entry name" value="ARM repeat"/>
    <property type="match status" value="1"/>
</dbReference>
<dbReference type="PANTHER" id="PTHR10663">
    <property type="entry name" value="GUANYL-NUCLEOTIDE EXCHANGE FACTOR"/>
    <property type="match status" value="1"/>
</dbReference>
<protein>
    <recommendedName>
        <fullName evidence="4">SEC7 domain-containing protein</fullName>
    </recommendedName>
</protein>
<evidence type="ECO:0000256" key="2">
    <source>
        <dbReference type="ARBA" id="ARBA00022927"/>
    </source>
</evidence>
<feature type="compositionally biased region" description="Polar residues" evidence="3">
    <location>
        <begin position="1271"/>
        <end position="1292"/>
    </location>
</feature>
<dbReference type="Gene3D" id="1.10.220.20">
    <property type="match status" value="1"/>
</dbReference>
<dbReference type="InterPro" id="IPR023394">
    <property type="entry name" value="Sec7_C_sf"/>
</dbReference>
<feature type="region of interest" description="Disordered" evidence="3">
    <location>
        <begin position="1363"/>
        <end position="1385"/>
    </location>
</feature>
<name>A0ABP1S1N7_9HEXA</name>
<dbReference type="InterPro" id="IPR000904">
    <property type="entry name" value="Sec7_dom"/>
</dbReference>
<proteinExistence type="predicted"/>
<dbReference type="EMBL" id="CAXLJM020000146">
    <property type="protein sequence ID" value="CAL8141323.1"/>
    <property type="molecule type" value="Genomic_DNA"/>
</dbReference>
<dbReference type="Gene3D" id="1.10.1000.11">
    <property type="entry name" value="Arf Nucleotide-binding Site Opener,domain 2"/>
    <property type="match status" value="1"/>
</dbReference>
<reference evidence="5 6" key="1">
    <citation type="submission" date="2024-08" db="EMBL/GenBank/DDBJ databases">
        <authorList>
            <person name="Cucini C."/>
            <person name="Frati F."/>
        </authorList>
    </citation>
    <scope>NUCLEOTIDE SEQUENCE [LARGE SCALE GENOMIC DNA]</scope>
</reference>
<feature type="compositionally biased region" description="Polar residues" evidence="3">
    <location>
        <begin position="1304"/>
        <end position="1345"/>
    </location>
</feature>
<dbReference type="InterPro" id="IPR032629">
    <property type="entry name" value="DCB_dom"/>
</dbReference>
<dbReference type="InterPro" id="IPR035999">
    <property type="entry name" value="Sec7_dom_sf"/>
</dbReference>
<dbReference type="Pfam" id="PF16213">
    <property type="entry name" value="DCB"/>
    <property type="match status" value="1"/>
</dbReference>
<evidence type="ECO:0000256" key="1">
    <source>
        <dbReference type="ARBA" id="ARBA00022448"/>
    </source>
</evidence>
<feature type="region of interest" description="Disordered" evidence="3">
    <location>
        <begin position="1271"/>
        <end position="1350"/>
    </location>
</feature>
<comment type="caution">
    <text evidence="5">The sequence shown here is derived from an EMBL/GenBank/DDBJ whole genome shotgun (WGS) entry which is preliminary data.</text>
</comment>
<dbReference type="InterPro" id="IPR016024">
    <property type="entry name" value="ARM-type_fold"/>
</dbReference>
<dbReference type="Pfam" id="PF23325">
    <property type="entry name" value="TPR_28"/>
    <property type="match status" value="1"/>
</dbReference>
<sequence>MSPSPTPPRDSLVSLHLPDGTSTSHHSHHNNSYQSVSGCSMTSRQVYLLKGEISLLLCSLRRNSQQRWSSHQQDPKADYPLLKQLQALKESLESELRTCMSRMSKDANYFLVPFLDVIRSEDTSGPITVLALNSVEKFISYDLVHENNGGTAAVEAITDAVIHARFVSSDSASDELVLMKILQVLHRLFISRVGAVLSNEAVCELMQSCLRMCFIERANDLLKRFAETALHDMVRVLFMRVKEFPVVFGKKMKSADSSTHLAIEVSEENSPRHESTEQSAETGENEVLDGVGDSLVVESSNGDASTVTPQVPEANTVAIDIDLEAADGQVLSVAPDAETHLTPISNRVPVINIVQPTPTQDATPRNLNPNIVEFKNRRGIKFTNASSAVSSEIQEEEEPAELEKPGEDDPNKRMNTPYGIPCVRELLRFLVSLINPHDKQNTEMMVHLGLKLLLVAVESDMEGISKHPQLCAIVRNEFVKNLIALLAWQNTNTVILLNVMRILFIIFETMRSSMKYQLEIFLSKVMELIGDGQQLQGPLPVQNQNQPSWNYEQRDIALDYLIQLWKLPTFVTELYLNYDCDLFCSNLFEDLTKLLSKNAFPMQTGINTIHLHCLDGLVSILDGIEIHCTTRLSSTNNISASSDESNSSVFYHEYEANEIRYEKCEESEALPTHEQLMAIRHKKKILHSGCEQFNQHAGKGITFLQSQGLLSNPLDTTEMAQFLRDNPLLDKKTIGDYISTKKNHEVLKAFVKSFEFQNTRIDEALRLFLETFRLPGEAPLISHVLEEFSDHWFLSNNSPFANVDAAFTLSYGVIMLNVDQHNTNVKKNSNSMTLEEFRKNLKGVNGGQDFDQNMLQQIYVQIKSDEIVMPAEHTGIVKENYMWKVMLRRGITSKSKYLCPTSDEGLYDHDLFSLSWGPIVAALSFIFDKTLDNLIITKSLNGFKKCATISAHYGMSDVFDNLVISLCKFTTLLSGNCELGSSMKAQSACRSVFQLVHRHGGILREGWHNFIDCLIALFKSQSLPKILTESEDFTEPSGRCSLIRGSQIATPRVETGLLSSIYSYIAMSSSDSSLGNKSTVDEEETKKKTANLIRECQPELLLSESKFLPLDSLNELVKNLIYTSPVPESSRRKDYDEDSVVFVLEVLIKISIQNRDRVMVFWDPLREHLFSMIYASASCDMPYLLERATVGLLRLALRLMRKEDLCGIVLQSLKILLYLRPSYVMQLSQQMSFGLHEILKTTAANIHTTEEWTIIFALLEYVGAGRIPSGNASNQPPVNPQLLMSSSGSDPNLTAMEKPPGLQHSLSQDPISSVANSQIGYSSGSDRGYTSDSELEIKSQNSSEARMSGVSPAQSWILLTHNTMDDTTGGGTNPTTSPTRSPKSVPHERLLQQQLNFTPDPKALLKSCETLSFLVRDAAHITPDNFTLCVEAIRSFVEACSVRLYGLPKGGPGSSGPNRKLKRGKRYHSPEHSIPKSKTFPTSTNTSAYDADYESDPEADQIAASNQCSIQLLDLLHTLHTRASQIFQWWQKENQAATTESLWTLGWKPLLQTIGLLCCDTRKQVRTTALTYLQRALLVHDLQQLVPAEWCSCFNEVLFPLMTRLLEPINPMDPQGMEETRMRAATLLCKVFLQHLTPLMGVEEFNQLWVEILSVMERYMKCDQKCELLTEAIPESLKNLLLVMDTAGIFHTPDGYTKLWVLTWEKIDSFLPNLRAEMFAAVQISNNNPNNPSNNNPVSANNTAPPPVPGTAVTAPPLPPPSSVAINNLVNSSANTNPPSPTQSSQVQSPQLHTEVILDA</sequence>
<feature type="domain" description="SEC7" evidence="4">
    <location>
        <begin position="675"/>
        <end position="865"/>
    </location>
</feature>
<dbReference type="Proteomes" id="UP001642540">
    <property type="component" value="Unassembled WGS sequence"/>
</dbReference>
<dbReference type="Pfam" id="PF01369">
    <property type="entry name" value="Sec7"/>
    <property type="match status" value="1"/>
</dbReference>